<name>A0A075MT76_9ARCH</name>
<dbReference type="PANTHER" id="PTHR21363">
    <property type="entry name" value="PREPHENATE DEHYDROGENASE"/>
    <property type="match status" value="1"/>
</dbReference>
<reference evidence="3 4" key="1">
    <citation type="journal article" date="2014" name="PLoS ONE">
        <title>Genome Sequence of Candidatus Nitrososphaera evergladensis from Group I.1b Enriched from Everglades Soil Reveals Novel Genomic Features of the Ammonia-Oxidizing Archaea.</title>
        <authorList>
            <person name="Zhalnina K.V."/>
            <person name="Dias R."/>
            <person name="Leonard M.T."/>
            <person name="Dorr de Quadros P."/>
            <person name="Camargo F.A."/>
            <person name="Drew J.C."/>
            <person name="Farmerie W.G."/>
            <person name="Daroub S.H."/>
            <person name="Triplett E.W."/>
        </authorList>
    </citation>
    <scope>NUCLEOTIDE SEQUENCE [LARGE SCALE GENOMIC DNA]</scope>
    <source>
        <strain evidence="3 4">SR1</strain>
    </source>
</reference>
<dbReference type="InterPro" id="IPR008927">
    <property type="entry name" value="6-PGluconate_DH-like_C_sf"/>
</dbReference>
<dbReference type="PANTHER" id="PTHR21363:SF0">
    <property type="entry name" value="PREPHENATE DEHYDROGENASE [NADP(+)]"/>
    <property type="match status" value="1"/>
</dbReference>
<dbReference type="EC" id="1.3.1.12" evidence="3"/>
<dbReference type="AlphaFoldDB" id="A0A075MT76"/>
<dbReference type="HOGENOM" id="CLU_036672_1_1_2"/>
<feature type="domain" description="Prephenate/arogenate dehydrogenase" evidence="2">
    <location>
        <begin position="1"/>
        <end position="278"/>
    </location>
</feature>
<dbReference type="SUPFAM" id="SSF48179">
    <property type="entry name" value="6-phosphogluconate dehydrogenase C-terminal domain-like"/>
    <property type="match status" value="1"/>
</dbReference>
<dbReference type="RefSeq" id="WP_148700664.1">
    <property type="nucleotide sequence ID" value="NZ_CP007174.1"/>
</dbReference>
<dbReference type="InterPro" id="IPR050812">
    <property type="entry name" value="Preph/Arog_dehydrog"/>
</dbReference>
<dbReference type="InterPro" id="IPR003099">
    <property type="entry name" value="Prephen_DH"/>
</dbReference>
<dbReference type="STRING" id="1459636.NTE_01949"/>
<dbReference type="GeneID" id="41597696"/>
<evidence type="ECO:0000313" key="3">
    <source>
        <dbReference type="EMBL" id="AIF84007.1"/>
    </source>
</evidence>
<dbReference type="PROSITE" id="PS51176">
    <property type="entry name" value="PDH_ADH"/>
    <property type="match status" value="1"/>
</dbReference>
<keyword evidence="4" id="KW-1185">Reference proteome</keyword>
<keyword evidence="1 3" id="KW-0560">Oxidoreductase</keyword>
<evidence type="ECO:0000313" key="4">
    <source>
        <dbReference type="Proteomes" id="UP000028194"/>
    </source>
</evidence>
<proteinExistence type="predicted"/>
<sequence length="285" mass="30866">MLVAIIGAAGKMGAWFCRYFAARQGNEVSAFDVKPFQINNDVRSAASIADCVKNADLVMICVPVKRTPAVIKQCAQAMTRQNALLAEISSVKAKTLPALKKARQDIITLCVHPMFGPGASEEKKQLKMLAIPVRNKAKELDAINSIFAGMSVKVLPDARTHDRAIAAVLGLTYFTNVAFASILAREDLANLNEVGGTTFAVQAMLAQSVMTDEPELIAALIRDNPHAAGYMRQYMKEASALASVRGSLLGAKLKKTKKKLQKKADLEASYRRMYGIIGLLDKPAE</sequence>
<dbReference type="GO" id="GO:0006571">
    <property type="term" value="P:tyrosine biosynthetic process"/>
    <property type="evidence" value="ECO:0007669"/>
    <property type="project" value="InterPro"/>
</dbReference>
<dbReference type="InterPro" id="IPR046826">
    <property type="entry name" value="PDH_N"/>
</dbReference>
<dbReference type="GO" id="GO:0004665">
    <property type="term" value="F:prephenate dehydrogenase (NADP+) activity"/>
    <property type="evidence" value="ECO:0007669"/>
    <property type="project" value="InterPro"/>
</dbReference>
<dbReference type="Pfam" id="PF02153">
    <property type="entry name" value="PDH_N"/>
    <property type="match status" value="1"/>
</dbReference>
<dbReference type="KEGG" id="nev:NTE_01949"/>
<dbReference type="OrthoDB" id="24743at2157"/>
<dbReference type="Proteomes" id="UP000028194">
    <property type="component" value="Chromosome"/>
</dbReference>
<protein>
    <submittedName>
        <fullName evidence="3">Prephenate dehydrogenase</fullName>
        <ecNumber evidence="3">1.3.1.12</ecNumber>
    </submittedName>
</protein>
<dbReference type="GO" id="GO:0008977">
    <property type="term" value="F:prephenate dehydrogenase (NAD+) activity"/>
    <property type="evidence" value="ECO:0007669"/>
    <property type="project" value="UniProtKB-EC"/>
</dbReference>
<evidence type="ECO:0000256" key="1">
    <source>
        <dbReference type="ARBA" id="ARBA00023002"/>
    </source>
</evidence>
<accession>A0A075MT76</accession>
<dbReference type="SUPFAM" id="SSF51735">
    <property type="entry name" value="NAD(P)-binding Rossmann-fold domains"/>
    <property type="match status" value="1"/>
</dbReference>
<dbReference type="InterPro" id="IPR036291">
    <property type="entry name" value="NAD(P)-bd_dom_sf"/>
</dbReference>
<dbReference type="Gene3D" id="3.40.50.720">
    <property type="entry name" value="NAD(P)-binding Rossmann-like Domain"/>
    <property type="match status" value="1"/>
</dbReference>
<dbReference type="EMBL" id="CP007174">
    <property type="protein sequence ID" value="AIF84007.1"/>
    <property type="molecule type" value="Genomic_DNA"/>
</dbReference>
<gene>
    <name evidence="3" type="ORF">NTE_01949</name>
</gene>
<organism evidence="3 4">
    <name type="scientific">Candidatus Nitrososphaera evergladensis SR1</name>
    <dbReference type="NCBI Taxonomy" id="1459636"/>
    <lineage>
        <taxon>Archaea</taxon>
        <taxon>Nitrososphaerota</taxon>
        <taxon>Nitrososphaeria</taxon>
        <taxon>Nitrososphaerales</taxon>
        <taxon>Nitrososphaeraceae</taxon>
        <taxon>Nitrososphaera</taxon>
    </lineage>
</organism>
<dbReference type="eggNOG" id="arCOG00245">
    <property type="taxonomic scope" value="Archaea"/>
</dbReference>
<evidence type="ECO:0000259" key="2">
    <source>
        <dbReference type="PROSITE" id="PS51176"/>
    </source>
</evidence>
<dbReference type="Gene3D" id="1.10.3660.10">
    <property type="entry name" value="6-phosphogluconate dehydrogenase C-terminal like domain"/>
    <property type="match status" value="1"/>
</dbReference>
<dbReference type="GO" id="GO:0070403">
    <property type="term" value="F:NAD+ binding"/>
    <property type="evidence" value="ECO:0007669"/>
    <property type="project" value="InterPro"/>
</dbReference>